<protein>
    <recommendedName>
        <fullName evidence="8">NTF2 domain-containing protein</fullName>
    </recommendedName>
</protein>
<proteinExistence type="predicted"/>
<dbReference type="SUPFAM" id="SSF54928">
    <property type="entry name" value="RNA-binding domain, RBD"/>
    <property type="match status" value="1"/>
</dbReference>
<evidence type="ECO:0000313" key="6">
    <source>
        <dbReference type="EMBL" id="WOH03441.1"/>
    </source>
</evidence>
<dbReference type="InterPro" id="IPR000504">
    <property type="entry name" value="RRM_dom"/>
</dbReference>
<feature type="domain" description="RRM" evidence="4">
    <location>
        <begin position="295"/>
        <end position="372"/>
    </location>
</feature>
<feature type="region of interest" description="Disordered" evidence="3">
    <location>
        <begin position="409"/>
        <end position="431"/>
    </location>
</feature>
<feature type="compositionally biased region" description="Polar residues" evidence="3">
    <location>
        <begin position="248"/>
        <end position="289"/>
    </location>
</feature>
<evidence type="ECO:0008006" key="8">
    <source>
        <dbReference type="Google" id="ProtNLM"/>
    </source>
</evidence>
<evidence type="ECO:0000259" key="4">
    <source>
        <dbReference type="PROSITE" id="PS50102"/>
    </source>
</evidence>
<keyword evidence="1 2" id="KW-0694">RNA-binding</keyword>
<dbReference type="PANTHER" id="PTHR10693">
    <property type="entry name" value="RAS GTPASE-ACTIVATING PROTEIN-BINDING PROTEIN"/>
    <property type="match status" value="1"/>
</dbReference>
<dbReference type="GO" id="GO:1990904">
    <property type="term" value="C:ribonucleoprotein complex"/>
    <property type="evidence" value="ECO:0007669"/>
    <property type="project" value="TreeGrafter"/>
</dbReference>
<dbReference type="InterPro" id="IPR012677">
    <property type="entry name" value="Nucleotide-bd_a/b_plait_sf"/>
</dbReference>
<reference evidence="6" key="2">
    <citation type="submission" date="2022-03" db="EMBL/GenBank/DDBJ databases">
        <title>Draft title - Genomic analysis of global carrot germplasm unveils the trajectory of domestication and the origin of high carotenoid orange carrot.</title>
        <authorList>
            <person name="Iorizzo M."/>
            <person name="Ellison S."/>
            <person name="Senalik D."/>
            <person name="Macko-Podgorni A."/>
            <person name="Grzebelus D."/>
            <person name="Bostan H."/>
            <person name="Rolling W."/>
            <person name="Curaba J."/>
            <person name="Simon P."/>
        </authorList>
    </citation>
    <scope>NUCLEOTIDE SEQUENCE</scope>
    <source>
        <tissue evidence="6">Leaf</tissue>
    </source>
</reference>
<dbReference type="Gene3D" id="3.10.450.50">
    <property type="match status" value="1"/>
</dbReference>
<dbReference type="Proteomes" id="UP000077755">
    <property type="component" value="Chromosome 6"/>
</dbReference>
<dbReference type="FunFam" id="3.10.450.50:FF:000003">
    <property type="entry name" value="Nuclear transport factor 2 family protein"/>
    <property type="match status" value="1"/>
</dbReference>
<dbReference type="GO" id="GO:0005829">
    <property type="term" value="C:cytosol"/>
    <property type="evidence" value="ECO:0007669"/>
    <property type="project" value="TreeGrafter"/>
</dbReference>
<dbReference type="GO" id="GO:0003729">
    <property type="term" value="F:mRNA binding"/>
    <property type="evidence" value="ECO:0007669"/>
    <property type="project" value="TreeGrafter"/>
</dbReference>
<dbReference type="PANTHER" id="PTHR10693:SF75">
    <property type="entry name" value="NUCLEAR TRANSPORT FACTOR 2"/>
    <property type="match status" value="1"/>
</dbReference>
<gene>
    <name evidence="6" type="ORF">DCAR_0622839</name>
</gene>
<evidence type="ECO:0000313" key="7">
    <source>
        <dbReference type="Proteomes" id="UP000077755"/>
    </source>
</evidence>
<dbReference type="PROSITE" id="PS50102">
    <property type="entry name" value="RRM"/>
    <property type="match status" value="1"/>
</dbReference>
<dbReference type="Gene3D" id="3.30.70.330">
    <property type="match status" value="1"/>
</dbReference>
<sequence>MTVPGATHFDPMFFTTEAIGNAFVGQYYYVLCNSPGLAPKFYNESSILSRPNSDGIMTSVTTLKDIEEKLKSLNFVNSLPQIETVDAQDSYHSGIIVVVTGSLSGTDNVRRKFTQTFFLAPQEKGYFVLNDVFRCVGEAEQLEMYSKPVDCDNESSPTAPLVSTTVLPSVTLVSENVESVALNGEEEACNLLDKEKEPEMIKETFDEQTNTTVQDYKETVNSSDSSGNLKEVKSYASMVKVPKDAASGGSNLRWTPTKTSPRTLGSTNLSVEPTASPLTSDIGPQSTSLKGAKGHSIYIRNLPLDATVVLVSEEFARFGPINDGGVQVKTHKDYGYRYGFVEFQSLDSMQNAVKESPLKIGGRRVVVEEKRSTIRVGSTTGDGERFISERGIFQNSRFRGDGYFGGRGYGRNELRNNGKLTSRPKSNGGRYTEYRYQRVDRS</sequence>
<evidence type="ECO:0000259" key="5">
    <source>
        <dbReference type="PROSITE" id="PS50177"/>
    </source>
</evidence>
<organism evidence="6 7">
    <name type="scientific">Daucus carota subsp. sativus</name>
    <name type="common">Carrot</name>
    <dbReference type="NCBI Taxonomy" id="79200"/>
    <lineage>
        <taxon>Eukaryota</taxon>
        <taxon>Viridiplantae</taxon>
        <taxon>Streptophyta</taxon>
        <taxon>Embryophyta</taxon>
        <taxon>Tracheophyta</taxon>
        <taxon>Spermatophyta</taxon>
        <taxon>Magnoliopsida</taxon>
        <taxon>eudicotyledons</taxon>
        <taxon>Gunneridae</taxon>
        <taxon>Pentapetalae</taxon>
        <taxon>asterids</taxon>
        <taxon>campanulids</taxon>
        <taxon>Apiales</taxon>
        <taxon>Apiaceae</taxon>
        <taxon>Apioideae</taxon>
        <taxon>Scandiceae</taxon>
        <taxon>Daucinae</taxon>
        <taxon>Daucus</taxon>
        <taxon>Daucus sect. Daucus</taxon>
    </lineage>
</organism>
<keyword evidence="7" id="KW-1185">Reference proteome</keyword>
<feature type="region of interest" description="Disordered" evidence="3">
    <location>
        <begin position="246"/>
        <end position="290"/>
    </location>
</feature>
<dbReference type="SUPFAM" id="SSF54427">
    <property type="entry name" value="NTF2-like"/>
    <property type="match status" value="1"/>
</dbReference>
<dbReference type="CDD" id="cd00780">
    <property type="entry name" value="NTF2"/>
    <property type="match status" value="1"/>
</dbReference>
<dbReference type="InterPro" id="IPR018222">
    <property type="entry name" value="Nuclear_transport_factor_2_euk"/>
</dbReference>
<evidence type="ECO:0000256" key="1">
    <source>
        <dbReference type="ARBA" id="ARBA00022884"/>
    </source>
</evidence>
<reference evidence="6" key="1">
    <citation type="journal article" date="2016" name="Nat. Genet.">
        <title>A high-quality carrot genome assembly provides new insights into carotenoid accumulation and asterid genome evolution.</title>
        <authorList>
            <person name="Iorizzo M."/>
            <person name="Ellison S."/>
            <person name="Senalik D."/>
            <person name="Zeng P."/>
            <person name="Satapoomin P."/>
            <person name="Huang J."/>
            <person name="Bowman M."/>
            <person name="Iovene M."/>
            <person name="Sanseverino W."/>
            <person name="Cavagnaro P."/>
            <person name="Yildiz M."/>
            <person name="Macko-Podgorni A."/>
            <person name="Moranska E."/>
            <person name="Grzebelus E."/>
            <person name="Grzebelus D."/>
            <person name="Ashrafi H."/>
            <person name="Zheng Z."/>
            <person name="Cheng S."/>
            <person name="Spooner D."/>
            <person name="Van Deynze A."/>
            <person name="Simon P."/>
        </authorList>
    </citation>
    <scope>NUCLEOTIDE SEQUENCE</scope>
    <source>
        <tissue evidence="6">Leaf</tissue>
    </source>
</reference>
<dbReference type="EMBL" id="CP093348">
    <property type="protein sequence ID" value="WOH03441.1"/>
    <property type="molecule type" value="Genomic_DNA"/>
</dbReference>
<dbReference type="InterPro" id="IPR035979">
    <property type="entry name" value="RBD_domain_sf"/>
</dbReference>
<dbReference type="InterPro" id="IPR032710">
    <property type="entry name" value="NTF2-like_dom_sf"/>
</dbReference>
<dbReference type="Pfam" id="PF02136">
    <property type="entry name" value="NTF2"/>
    <property type="match status" value="1"/>
</dbReference>
<dbReference type="CDD" id="cd00590">
    <property type="entry name" value="RRM_SF"/>
    <property type="match status" value="1"/>
</dbReference>
<dbReference type="InterPro" id="IPR039539">
    <property type="entry name" value="Ras_GTPase_bind_prot"/>
</dbReference>
<dbReference type="AlphaFoldDB" id="A0AAF1B509"/>
<accession>A0AAF1B509</accession>
<dbReference type="InterPro" id="IPR002075">
    <property type="entry name" value="NTF2_dom"/>
</dbReference>
<dbReference type="PROSITE" id="PS50177">
    <property type="entry name" value="NTF2_DOMAIN"/>
    <property type="match status" value="1"/>
</dbReference>
<dbReference type="SMART" id="SM00360">
    <property type="entry name" value="RRM"/>
    <property type="match status" value="1"/>
</dbReference>
<name>A0AAF1B509_DAUCS</name>
<evidence type="ECO:0000256" key="2">
    <source>
        <dbReference type="PROSITE-ProRule" id="PRU00176"/>
    </source>
</evidence>
<dbReference type="Pfam" id="PF00076">
    <property type="entry name" value="RRM_1"/>
    <property type="match status" value="1"/>
</dbReference>
<evidence type="ECO:0000256" key="3">
    <source>
        <dbReference type="SAM" id="MobiDB-lite"/>
    </source>
</evidence>
<feature type="domain" description="NTF2" evidence="5">
    <location>
        <begin position="19"/>
        <end position="135"/>
    </location>
</feature>